<dbReference type="PANTHER" id="PTHR36159">
    <property type="entry name" value="PROTEIN CBG23766"/>
    <property type="match status" value="1"/>
</dbReference>
<gene>
    <name evidence="3" type="primary">LOC136083567</name>
</gene>
<dbReference type="InterPro" id="IPR049512">
    <property type="entry name" value="DJR-like_dom"/>
</dbReference>
<protein>
    <submittedName>
        <fullName evidence="3">Uncharacterized protein LOC136083567</fullName>
    </submittedName>
</protein>
<name>A0ABM4CBN3_HYDVU</name>
<evidence type="ECO:0000313" key="2">
    <source>
        <dbReference type="Proteomes" id="UP001652625"/>
    </source>
</evidence>
<evidence type="ECO:0000259" key="1">
    <source>
        <dbReference type="Pfam" id="PF21738"/>
    </source>
</evidence>
<sequence>MGSAKRQVKKLLNENAIAFNEGIERFEFHEYEPVARMNLKSAGKVRINVEQNDFFSHPSETYLLFEGQLVKVDGTAYANADAVSHVNNEVDSVYHPGQATTMLGMLKYASDFQLAQGLNQLWSKNFATTAVLADNSGFALRQAYIIQKPTTKGTFSICIPFRHIFGFCDDYDKIVYGLKHLLTLVRKNVDKINLYKSIESKVTLPVSFHARQCDTISVPQSTTFSWRLSIKTSFKKPRYFIIGFQTNKDGDQNVNSSIFVHFDLKNMCIMQKQKRYPTVKYNLLFSNQQFSRAYKDAAVFSVKYCGMNKLITHSNITPTVYKDLYPLIVFDVSRQSERLKSLVVDAHIQATFNTAVPADTEATAVAIFDRMLQFQSDGNKMKENNISKTSDNLATLLMNAMDNGLLNKESIMTEVKEVNEKRPVWRLRIHPLKIVNENRQDLEKMVKY</sequence>
<dbReference type="Pfam" id="PF21738">
    <property type="entry name" value="DJR-like_dom"/>
    <property type="match status" value="1"/>
</dbReference>
<dbReference type="Proteomes" id="UP001652625">
    <property type="component" value="Chromosome 08"/>
</dbReference>
<dbReference type="PANTHER" id="PTHR36159:SF1">
    <property type="entry name" value="RETROVIRUS-RELATED POL POLYPROTEIN FROM TRANSPOSON 412-LIKE PROTEIN"/>
    <property type="match status" value="1"/>
</dbReference>
<dbReference type="RefSeq" id="XP_065659043.1">
    <property type="nucleotide sequence ID" value="XM_065802971.1"/>
</dbReference>
<feature type="domain" description="Double jelly roll-like" evidence="1">
    <location>
        <begin position="188"/>
        <end position="371"/>
    </location>
</feature>
<reference evidence="3" key="1">
    <citation type="submission" date="2025-08" db="UniProtKB">
        <authorList>
            <consortium name="RefSeq"/>
        </authorList>
    </citation>
    <scope>IDENTIFICATION</scope>
</reference>
<organism evidence="2 3">
    <name type="scientific">Hydra vulgaris</name>
    <name type="common">Hydra</name>
    <name type="synonym">Hydra attenuata</name>
    <dbReference type="NCBI Taxonomy" id="6087"/>
    <lineage>
        <taxon>Eukaryota</taxon>
        <taxon>Metazoa</taxon>
        <taxon>Cnidaria</taxon>
        <taxon>Hydrozoa</taxon>
        <taxon>Hydroidolina</taxon>
        <taxon>Anthoathecata</taxon>
        <taxon>Aplanulata</taxon>
        <taxon>Hydridae</taxon>
        <taxon>Hydra</taxon>
    </lineage>
</organism>
<dbReference type="GeneID" id="136083567"/>
<accession>A0ABM4CBN3</accession>
<keyword evidence="2" id="KW-1185">Reference proteome</keyword>
<evidence type="ECO:0000313" key="3">
    <source>
        <dbReference type="RefSeq" id="XP_065659043.1"/>
    </source>
</evidence>
<proteinExistence type="predicted"/>